<dbReference type="AlphaFoldDB" id="A0A940SHF8"/>
<evidence type="ECO:0000313" key="3">
    <source>
        <dbReference type="Proteomes" id="UP000682134"/>
    </source>
</evidence>
<dbReference type="RefSeq" id="WP_209406483.1">
    <property type="nucleotide sequence ID" value="NZ_JAGIYQ010000009.1"/>
</dbReference>
<feature type="region of interest" description="Disordered" evidence="1">
    <location>
        <begin position="1"/>
        <end position="63"/>
    </location>
</feature>
<evidence type="ECO:0000313" key="2">
    <source>
        <dbReference type="EMBL" id="MBP0726152.1"/>
    </source>
</evidence>
<protein>
    <submittedName>
        <fullName evidence="2">Uncharacterized protein</fullName>
    </submittedName>
</protein>
<gene>
    <name evidence="2" type="ORF">J5Y03_13295</name>
</gene>
<dbReference type="Proteomes" id="UP000682134">
    <property type="component" value="Unassembled WGS sequence"/>
</dbReference>
<feature type="compositionally biased region" description="Polar residues" evidence="1">
    <location>
        <begin position="1"/>
        <end position="14"/>
    </location>
</feature>
<proteinExistence type="predicted"/>
<comment type="caution">
    <text evidence="2">The sequence shown here is derived from an EMBL/GenBank/DDBJ whole genome shotgun (WGS) entry which is preliminary data.</text>
</comment>
<reference evidence="2" key="1">
    <citation type="submission" date="2021-04" db="EMBL/GenBank/DDBJ databases">
        <title>Genome seq and assembly of Bacillus sp.</title>
        <authorList>
            <person name="Chhetri G."/>
        </authorList>
    </citation>
    <scope>NUCLEOTIDE SEQUENCE</scope>
    <source>
        <strain evidence="2">RG28</strain>
    </source>
</reference>
<feature type="compositionally biased region" description="Polar residues" evidence="1">
    <location>
        <begin position="30"/>
        <end position="39"/>
    </location>
</feature>
<keyword evidence="3" id="KW-1185">Reference proteome</keyword>
<organism evidence="2 3">
    <name type="scientific">Gottfriedia endophytica</name>
    <dbReference type="NCBI Taxonomy" id="2820819"/>
    <lineage>
        <taxon>Bacteria</taxon>
        <taxon>Bacillati</taxon>
        <taxon>Bacillota</taxon>
        <taxon>Bacilli</taxon>
        <taxon>Bacillales</taxon>
        <taxon>Bacillaceae</taxon>
        <taxon>Gottfriedia</taxon>
    </lineage>
</organism>
<evidence type="ECO:0000256" key="1">
    <source>
        <dbReference type="SAM" id="MobiDB-lite"/>
    </source>
</evidence>
<sequence length="63" mass="7150">MMSNSENQPTTKKVSLQDLMRQKLEAKKQGQGTSKNSMNAVKDTTKKSQLNKKPNNQRKRMGV</sequence>
<dbReference type="EMBL" id="JAGIYQ010000009">
    <property type="protein sequence ID" value="MBP0726152.1"/>
    <property type="molecule type" value="Genomic_DNA"/>
</dbReference>
<accession>A0A940SHF8</accession>
<name>A0A940SHF8_9BACI</name>